<dbReference type="PANTHER" id="PTHR48013">
    <property type="entry name" value="DUAL SPECIFICITY MITOGEN-ACTIVATED PROTEIN KINASE KINASE 5-RELATED"/>
    <property type="match status" value="1"/>
</dbReference>
<dbReference type="GO" id="GO:0004708">
    <property type="term" value="F:MAP kinase kinase activity"/>
    <property type="evidence" value="ECO:0007669"/>
    <property type="project" value="UniProtKB-EC"/>
</dbReference>
<evidence type="ECO:0000313" key="10">
    <source>
        <dbReference type="EMBL" id="EPQ55521.1"/>
    </source>
</evidence>
<dbReference type="InterPro" id="IPR017441">
    <property type="entry name" value="Protein_kinase_ATP_BS"/>
</dbReference>
<dbReference type="AlphaFoldDB" id="S7Q658"/>
<comment type="similarity">
    <text evidence="5">Belongs to the protein kinase superfamily. STE Ser/Thr protein kinase family. MAP kinase kinase subfamily.</text>
</comment>
<dbReference type="eggNOG" id="KOG0581">
    <property type="taxonomic scope" value="Eukaryota"/>
</dbReference>
<evidence type="ECO:0000256" key="6">
    <source>
        <dbReference type="ARBA" id="ARBA00038999"/>
    </source>
</evidence>
<dbReference type="PROSITE" id="PS50011">
    <property type="entry name" value="PROTEIN_KINASE_DOM"/>
    <property type="match status" value="1"/>
</dbReference>
<keyword evidence="8" id="KW-0723">Serine/threonine-protein kinase</keyword>
<dbReference type="GO" id="GO:0000196">
    <property type="term" value="P:cell integrity MAPK cascade"/>
    <property type="evidence" value="ECO:0007669"/>
    <property type="project" value="TreeGrafter"/>
</dbReference>
<dbReference type="GO" id="GO:0060237">
    <property type="term" value="P:regulation of fungal-type cell wall organization"/>
    <property type="evidence" value="ECO:0007669"/>
    <property type="project" value="TreeGrafter"/>
</dbReference>
<accession>S7Q658</accession>
<keyword evidence="3 10" id="KW-0418">Kinase</keyword>
<proteinExistence type="inferred from homology"/>
<dbReference type="InterPro" id="IPR008271">
    <property type="entry name" value="Ser/Thr_kinase_AS"/>
</dbReference>
<dbReference type="GO" id="GO:0005524">
    <property type="term" value="F:ATP binding"/>
    <property type="evidence" value="ECO:0007669"/>
    <property type="project" value="UniProtKB-UniRule"/>
</dbReference>
<keyword evidence="4 7" id="KW-0067">ATP-binding</keyword>
<feature type="domain" description="Protein kinase" evidence="9">
    <location>
        <begin position="25"/>
        <end position="284"/>
    </location>
</feature>
<dbReference type="InterPro" id="IPR000719">
    <property type="entry name" value="Prot_kinase_dom"/>
</dbReference>
<dbReference type="PROSITE" id="PS00107">
    <property type="entry name" value="PROTEIN_KINASE_ATP"/>
    <property type="match status" value="1"/>
</dbReference>
<organism evidence="10 11">
    <name type="scientific">Gloeophyllum trabeum (strain ATCC 11539 / FP-39264 / Madison 617)</name>
    <name type="common">Brown rot fungus</name>
    <dbReference type="NCBI Taxonomy" id="670483"/>
    <lineage>
        <taxon>Eukaryota</taxon>
        <taxon>Fungi</taxon>
        <taxon>Dikarya</taxon>
        <taxon>Basidiomycota</taxon>
        <taxon>Agaricomycotina</taxon>
        <taxon>Agaricomycetes</taxon>
        <taxon>Gloeophyllales</taxon>
        <taxon>Gloeophyllaceae</taxon>
        <taxon>Gloeophyllum</taxon>
    </lineage>
</organism>
<gene>
    <name evidence="10" type="ORF">GLOTRDRAFT_41026</name>
</gene>
<dbReference type="GeneID" id="19306021"/>
<dbReference type="HOGENOM" id="CLU_000288_63_23_1"/>
<dbReference type="GO" id="GO:0004674">
    <property type="term" value="F:protein serine/threonine kinase activity"/>
    <property type="evidence" value="ECO:0007669"/>
    <property type="project" value="UniProtKB-KW"/>
</dbReference>
<name>S7Q658_GLOTA</name>
<keyword evidence="11" id="KW-1185">Reference proteome</keyword>
<evidence type="ECO:0000256" key="5">
    <source>
        <dbReference type="ARBA" id="ARBA00038035"/>
    </source>
</evidence>
<sequence>MDVDDAESDVLRQLEETREWSDEVLTEISRIGEGASGTVHAVRDTRTGIVLARKTVTTREAPMKQLLRELNIATTARHPNIVKSYGAYISPSSSEVKVVMEFCEGRSLEAVGKRIRQGGARVGEKVIGRFADGILEGLAYLHSQKIIHRDIKPSNILISRRGIVKLCDFGVSGELVNSEAMTFTGSSLYMAPERIHGQKYNIRSDVWSTGLSLLEFAMNRFPIPVNDQAPIELMVSITRNEPPQLEDEPGLTWSDAMKDFIRLSLTVSPMDRPSPEELLSHPWITQVRQREVNMAAWISQVWGW</sequence>
<keyword evidence="1" id="KW-0808">Transferase</keyword>
<dbReference type="FunFam" id="1.10.510.10:FF:000263">
    <property type="entry name" value="MAP kinase skh1/pek1"/>
    <property type="match status" value="1"/>
</dbReference>
<feature type="binding site" evidence="7">
    <location>
        <position position="64"/>
    </location>
    <ligand>
        <name>ATP</name>
        <dbReference type="ChEBI" id="CHEBI:30616"/>
    </ligand>
</feature>
<evidence type="ECO:0000256" key="3">
    <source>
        <dbReference type="ARBA" id="ARBA00022777"/>
    </source>
</evidence>
<dbReference type="SUPFAM" id="SSF56112">
    <property type="entry name" value="Protein kinase-like (PK-like)"/>
    <property type="match status" value="1"/>
</dbReference>
<evidence type="ECO:0000256" key="4">
    <source>
        <dbReference type="ARBA" id="ARBA00022840"/>
    </source>
</evidence>
<dbReference type="Gene3D" id="1.10.510.10">
    <property type="entry name" value="Transferase(Phosphotransferase) domain 1"/>
    <property type="match status" value="1"/>
</dbReference>
<keyword evidence="2 7" id="KW-0547">Nucleotide-binding</keyword>
<evidence type="ECO:0000313" key="11">
    <source>
        <dbReference type="Proteomes" id="UP000030669"/>
    </source>
</evidence>
<evidence type="ECO:0000256" key="1">
    <source>
        <dbReference type="ARBA" id="ARBA00022679"/>
    </source>
</evidence>
<evidence type="ECO:0000256" key="8">
    <source>
        <dbReference type="RuleBase" id="RU000304"/>
    </source>
</evidence>
<dbReference type="PROSITE" id="PS00108">
    <property type="entry name" value="PROTEIN_KINASE_ST"/>
    <property type="match status" value="1"/>
</dbReference>
<dbReference type="STRING" id="670483.S7Q658"/>
<dbReference type="Pfam" id="PF00069">
    <property type="entry name" value="Pkinase"/>
    <property type="match status" value="1"/>
</dbReference>
<dbReference type="SMART" id="SM00220">
    <property type="entry name" value="S_TKc"/>
    <property type="match status" value="1"/>
</dbReference>
<dbReference type="KEGG" id="gtr:GLOTRDRAFT_41026"/>
<dbReference type="EC" id="2.7.12.2" evidence="6"/>
<dbReference type="Proteomes" id="UP000030669">
    <property type="component" value="Unassembled WGS sequence"/>
</dbReference>
<dbReference type="OrthoDB" id="10252354at2759"/>
<evidence type="ECO:0000256" key="2">
    <source>
        <dbReference type="ARBA" id="ARBA00022741"/>
    </source>
</evidence>
<dbReference type="PANTHER" id="PTHR48013:SF6">
    <property type="entry name" value="MAP KINASE KINASE MKK1_SSP32-RELATED"/>
    <property type="match status" value="1"/>
</dbReference>
<dbReference type="EMBL" id="KB469301">
    <property type="protein sequence ID" value="EPQ55521.1"/>
    <property type="molecule type" value="Genomic_DNA"/>
</dbReference>
<dbReference type="PIRSF" id="PIRSF000654">
    <property type="entry name" value="Integrin-linked_kinase"/>
    <property type="match status" value="1"/>
</dbReference>
<evidence type="ECO:0000256" key="7">
    <source>
        <dbReference type="PROSITE-ProRule" id="PRU10141"/>
    </source>
</evidence>
<dbReference type="OMA" id="VGTMYFM"/>
<evidence type="ECO:0000259" key="9">
    <source>
        <dbReference type="PROSITE" id="PS50011"/>
    </source>
</evidence>
<protein>
    <recommendedName>
        <fullName evidence="6">mitogen-activated protein kinase kinase</fullName>
        <ecNumber evidence="6">2.7.12.2</ecNumber>
    </recommendedName>
</protein>
<dbReference type="Gene3D" id="3.30.200.20">
    <property type="entry name" value="Phosphorylase Kinase, domain 1"/>
    <property type="match status" value="1"/>
</dbReference>
<reference evidence="10 11" key="1">
    <citation type="journal article" date="2012" name="Science">
        <title>The Paleozoic origin of enzymatic lignin decomposition reconstructed from 31 fungal genomes.</title>
        <authorList>
            <person name="Floudas D."/>
            <person name="Binder M."/>
            <person name="Riley R."/>
            <person name="Barry K."/>
            <person name="Blanchette R.A."/>
            <person name="Henrissat B."/>
            <person name="Martinez A.T."/>
            <person name="Otillar R."/>
            <person name="Spatafora J.W."/>
            <person name="Yadav J.S."/>
            <person name="Aerts A."/>
            <person name="Benoit I."/>
            <person name="Boyd A."/>
            <person name="Carlson A."/>
            <person name="Copeland A."/>
            <person name="Coutinho P.M."/>
            <person name="de Vries R.P."/>
            <person name="Ferreira P."/>
            <person name="Findley K."/>
            <person name="Foster B."/>
            <person name="Gaskell J."/>
            <person name="Glotzer D."/>
            <person name="Gorecki P."/>
            <person name="Heitman J."/>
            <person name="Hesse C."/>
            <person name="Hori C."/>
            <person name="Igarashi K."/>
            <person name="Jurgens J.A."/>
            <person name="Kallen N."/>
            <person name="Kersten P."/>
            <person name="Kohler A."/>
            <person name="Kuees U."/>
            <person name="Kumar T.K.A."/>
            <person name="Kuo A."/>
            <person name="LaButti K."/>
            <person name="Larrondo L.F."/>
            <person name="Lindquist E."/>
            <person name="Ling A."/>
            <person name="Lombard V."/>
            <person name="Lucas S."/>
            <person name="Lundell T."/>
            <person name="Martin R."/>
            <person name="McLaughlin D.J."/>
            <person name="Morgenstern I."/>
            <person name="Morin E."/>
            <person name="Murat C."/>
            <person name="Nagy L.G."/>
            <person name="Nolan M."/>
            <person name="Ohm R.A."/>
            <person name="Patyshakuliyeva A."/>
            <person name="Rokas A."/>
            <person name="Ruiz-Duenas F.J."/>
            <person name="Sabat G."/>
            <person name="Salamov A."/>
            <person name="Samejima M."/>
            <person name="Schmutz J."/>
            <person name="Slot J.C."/>
            <person name="St John F."/>
            <person name="Stenlid J."/>
            <person name="Sun H."/>
            <person name="Sun S."/>
            <person name="Syed K."/>
            <person name="Tsang A."/>
            <person name="Wiebenga A."/>
            <person name="Young D."/>
            <person name="Pisabarro A."/>
            <person name="Eastwood D.C."/>
            <person name="Martin F."/>
            <person name="Cullen D."/>
            <person name="Grigoriev I.V."/>
            <person name="Hibbett D.S."/>
        </authorList>
    </citation>
    <scope>NUCLEOTIDE SEQUENCE [LARGE SCALE GENOMIC DNA]</scope>
    <source>
        <strain evidence="10 11">ATCC 11539</strain>
    </source>
</reference>
<dbReference type="RefSeq" id="XP_007865524.1">
    <property type="nucleotide sequence ID" value="XM_007867333.1"/>
</dbReference>
<dbReference type="InterPro" id="IPR011009">
    <property type="entry name" value="Kinase-like_dom_sf"/>
</dbReference>